<keyword evidence="3" id="KW-1185">Reference proteome</keyword>
<feature type="region of interest" description="Disordered" evidence="1">
    <location>
        <begin position="1"/>
        <end position="45"/>
    </location>
</feature>
<evidence type="ECO:0000313" key="2">
    <source>
        <dbReference type="EMBL" id="TFK06424.1"/>
    </source>
</evidence>
<sequence>MQHPEPGTEAGSATRGSLSLKPEGWVRQMGLGKQRQQQPTAALRSGAQLGCAQNSFPLRPRVSQAPRKDSPKLPWLLLGQCPPAVPLASPARGEGYPLSCHLCPPDCRRLAWCCYCKHTPEGGAPCLHPHGAQPLLPQLPQPLNLTPCAQVLLNPCYPGANVAMTASLCEGWAKCPAPQATAGDGPDELTGLSHPESPGWHERGWHHTRLTQVAAIHQPGDGDLAHGTPLSKSLVPLAQLGMDSKGAQCCKIRPEPPVPLGLARSHEHPSWGSTAGGTEWVSPGTAGMRGLGRQRSGGRGGGSPLNHSPLRSHQAAAGRVPSALDAEGKLAPIPSHRPQSCPPNSPASE</sequence>
<organism evidence="2 3">
    <name type="scientific">Platysternon megacephalum</name>
    <name type="common">big-headed turtle</name>
    <dbReference type="NCBI Taxonomy" id="55544"/>
    <lineage>
        <taxon>Eukaryota</taxon>
        <taxon>Metazoa</taxon>
        <taxon>Chordata</taxon>
        <taxon>Craniata</taxon>
        <taxon>Vertebrata</taxon>
        <taxon>Euteleostomi</taxon>
        <taxon>Archelosauria</taxon>
        <taxon>Testudinata</taxon>
        <taxon>Testudines</taxon>
        <taxon>Cryptodira</taxon>
        <taxon>Durocryptodira</taxon>
        <taxon>Testudinoidea</taxon>
        <taxon>Platysternidae</taxon>
        <taxon>Platysternon</taxon>
    </lineage>
</organism>
<reference evidence="2 3" key="1">
    <citation type="submission" date="2019-04" db="EMBL/GenBank/DDBJ databases">
        <title>Draft genome of the big-headed turtle Platysternon megacephalum.</title>
        <authorList>
            <person name="Gong S."/>
        </authorList>
    </citation>
    <scope>NUCLEOTIDE SEQUENCE [LARGE SCALE GENOMIC DNA]</scope>
    <source>
        <strain evidence="2">DO16091913</strain>
        <tissue evidence="2">Muscle</tissue>
    </source>
</reference>
<dbReference type="AlphaFoldDB" id="A0A4D9EK25"/>
<feature type="region of interest" description="Disordered" evidence="1">
    <location>
        <begin position="181"/>
        <end position="203"/>
    </location>
</feature>
<reference evidence="2 3" key="2">
    <citation type="submission" date="2019-04" db="EMBL/GenBank/DDBJ databases">
        <title>The genome sequence of big-headed turtle.</title>
        <authorList>
            <person name="Gong S."/>
        </authorList>
    </citation>
    <scope>NUCLEOTIDE SEQUENCE [LARGE SCALE GENOMIC DNA]</scope>
    <source>
        <strain evidence="2">DO16091913</strain>
        <tissue evidence="2">Muscle</tissue>
    </source>
</reference>
<dbReference type="Proteomes" id="UP000297703">
    <property type="component" value="Unassembled WGS sequence"/>
</dbReference>
<evidence type="ECO:0000313" key="3">
    <source>
        <dbReference type="Proteomes" id="UP000297703"/>
    </source>
</evidence>
<protein>
    <submittedName>
        <fullName evidence="2">Myelin-oligodendrocyte glycoprotein-like</fullName>
    </submittedName>
</protein>
<accession>A0A4D9EK25</accession>
<evidence type="ECO:0000256" key="1">
    <source>
        <dbReference type="SAM" id="MobiDB-lite"/>
    </source>
</evidence>
<comment type="caution">
    <text evidence="2">The sequence shown here is derived from an EMBL/GenBank/DDBJ whole genome shotgun (WGS) entry which is preliminary data.</text>
</comment>
<feature type="compositionally biased region" description="Pro residues" evidence="1">
    <location>
        <begin position="340"/>
        <end position="349"/>
    </location>
</feature>
<gene>
    <name evidence="2" type="ORF">DR999_PMT10735</name>
</gene>
<feature type="compositionally biased region" description="Gly residues" evidence="1">
    <location>
        <begin position="287"/>
        <end position="303"/>
    </location>
</feature>
<dbReference type="EMBL" id="QXTE01000096">
    <property type="protein sequence ID" value="TFK06424.1"/>
    <property type="molecule type" value="Genomic_DNA"/>
</dbReference>
<proteinExistence type="predicted"/>
<feature type="region of interest" description="Disordered" evidence="1">
    <location>
        <begin position="260"/>
        <end position="349"/>
    </location>
</feature>
<name>A0A4D9EK25_9SAUR</name>